<evidence type="ECO:0000256" key="1">
    <source>
        <dbReference type="ARBA" id="ARBA00001917"/>
    </source>
</evidence>
<dbReference type="InterPro" id="IPR035587">
    <property type="entry name" value="DUS-like_FMN-bd"/>
</dbReference>
<comment type="catalytic activity">
    <reaction evidence="8">
        <text>a 5,6-dihydrouridine in mRNA + NADP(+) = a uridine in mRNA + NADPH + H(+)</text>
        <dbReference type="Rhea" id="RHEA:69855"/>
        <dbReference type="Rhea" id="RHEA-COMP:14658"/>
        <dbReference type="Rhea" id="RHEA-COMP:17789"/>
        <dbReference type="ChEBI" id="CHEBI:15378"/>
        <dbReference type="ChEBI" id="CHEBI:57783"/>
        <dbReference type="ChEBI" id="CHEBI:58349"/>
        <dbReference type="ChEBI" id="CHEBI:65315"/>
        <dbReference type="ChEBI" id="CHEBI:74443"/>
    </reaction>
    <physiologicalReaction direction="right-to-left" evidence="8">
        <dbReference type="Rhea" id="RHEA:69857"/>
    </physiologicalReaction>
</comment>
<gene>
    <name evidence="10" type="ORF">TAPDE_001106</name>
</gene>
<protein>
    <submittedName>
        <fullName evidence="10">tRNA-dihydrouridine synthase</fullName>
    </submittedName>
</protein>
<dbReference type="GO" id="GO:0106414">
    <property type="term" value="F:mRNA dihydrouridine synthase activity"/>
    <property type="evidence" value="ECO:0007669"/>
    <property type="project" value="RHEA"/>
</dbReference>
<evidence type="ECO:0000313" key="10">
    <source>
        <dbReference type="EMBL" id="CCG81400.1"/>
    </source>
</evidence>
<dbReference type="CDD" id="cd02801">
    <property type="entry name" value="DUS_like_FMN"/>
    <property type="match status" value="1"/>
</dbReference>
<dbReference type="GO" id="GO:0006397">
    <property type="term" value="P:mRNA processing"/>
    <property type="evidence" value="ECO:0007669"/>
    <property type="project" value="UniProtKB-KW"/>
</dbReference>
<evidence type="ECO:0000259" key="9">
    <source>
        <dbReference type="Pfam" id="PF01207"/>
    </source>
</evidence>
<reference evidence="10 11" key="1">
    <citation type="journal article" date="2013" name="MBio">
        <title>Genome sequencing of the plant pathogen Taphrina deformans, the causal agent of peach leaf curl.</title>
        <authorList>
            <person name="Cisse O.H."/>
            <person name="Almeida J.M.G.C.F."/>
            <person name="Fonseca A."/>
            <person name="Kumar A.A."/>
            <person name="Salojaervi J."/>
            <person name="Overmyer K."/>
            <person name="Hauser P.M."/>
            <person name="Pagni M."/>
        </authorList>
    </citation>
    <scope>NUCLEOTIDE SEQUENCE [LARGE SCALE GENOMIC DNA]</scope>
    <source>
        <strain evidence="11">PYCC 5710 / ATCC 11124 / CBS 356.35 / IMI 108563 / JCM 9778 / NBRC 8474</strain>
    </source>
</reference>
<dbReference type="InterPro" id="IPR018517">
    <property type="entry name" value="tRNA_hU_synthase_CS"/>
</dbReference>
<accession>R4X7L8</accession>
<dbReference type="PROSITE" id="PS01136">
    <property type="entry name" value="UPF0034"/>
    <property type="match status" value="1"/>
</dbReference>
<evidence type="ECO:0000256" key="2">
    <source>
        <dbReference type="ARBA" id="ARBA00022630"/>
    </source>
</evidence>
<keyword evidence="3" id="KW-0288">FMN</keyword>
<dbReference type="AlphaFoldDB" id="R4X7L8"/>
<dbReference type="VEuPathDB" id="FungiDB:TAPDE_001106"/>
<dbReference type="Pfam" id="PF01207">
    <property type="entry name" value="Dus"/>
    <property type="match status" value="1"/>
</dbReference>
<dbReference type="eggNOG" id="KOG2335">
    <property type="taxonomic scope" value="Eukaryota"/>
</dbReference>
<comment type="catalytic activity">
    <reaction evidence="7">
        <text>a 5,6-dihydrouridine in mRNA + NAD(+) = a uridine in mRNA + NADH + H(+)</text>
        <dbReference type="Rhea" id="RHEA:69851"/>
        <dbReference type="Rhea" id="RHEA-COMP:14658"/>
        <dbReference type="Rhea" id="RHEA-COMP:17789"/>
        <dbReference type="ChEBI" id="CHEBI:15378"/>
        <dbReference type="ChEBI" id="CHEBI:57540"/>
        <dbReference type="ChEBI" id="CHEBI:57945"/>
        <dbReference type="ChEBI" id="CHEBI:65315"/>
        <dbReference type="ChEBI" id="CHEBI:74443"/>
    </reaction>
    <physiologicalReaction direction="right-to-left" evidence="7">
        <dbReference type="Rhea" id="RHEA:69853"/>
    </physiologicalReaction>
</comment>
<evidence type="ECO:0000256" key="8">
    <source>
        <dbReference type="ARBA" id="ARBA00049447"/>
    </source>
</evidence>
<dbReference type="Gene3D" id="3.20.20.70">
    <property type="entry name" value="Aldolase class I"/>
    <property type="match status" value="1"/>
</dbReference>
<sequence>MILAKEFSRHPNARNSDFTSNARDRPLVVQFAANDPVILGNACEMILPYTDAIGINCGCPQSWACQEGIGASLMQNPQLVSEMVKSAKNRCGRDLVIETKMRTHRDLKESVSWAQQMEKAGIDFLVIHGRTKKTRSSEPVDLAAIKLIKENVQVPVVANGDAFNMTEVNKIYETTGVDGVMSARGLLSNPALFAGYKTCPWSAIERFMVYAQTYELHQALIQHHVVEMMNSGGYWKKKDRIEFVTRRGIDDILGFLKERYVFREQGDRGYGMVDECISREQNNGNSGEMSAAL</sequence>
<name>R4X7L8_TAPDE</name>
<proteinExistence type="predicted"/>
<dbReference type="GO" id="GO:0017150">
    <property type="term" value="F:tRNA dihydrouridine synthase activity"/>
    <property type="evidence" value="ECO:0007669"/>
    <property type="project" value="InterPro"/>
</dbReference>
<feature type="domain" description="DUS-like FMN-binding" evidence="9">
    <location>
        <begin position="1"/>
        <end position="235"/>
    </location>
</feature>
<dbReference type="PANTHER" id="PTHR11082">
    <property type="entry name" value="TRNA-DIHYDROURIDINE SYNTHASE"/>
    <property type="match status" value="1"/>
</dbReference>
<evidence type="ECO:0000256" key="4">
    <source>
        <dbReference type="ARBA" id="ARBA00022664"/>
    </source>
</evidence>
<dbReference type="EMBL" id="CAHR02000037">
    <property type="protein sequence ID" value="CCG81400.1"/>
    <property type="molecule type" value="Genomic_DNA"/>
</dbReference>
<keyword evidence="11" id="KW-1185">Reference proteome</keyword>
<evidence type="ECO:0000256" key="3">
    <source>
        <dbReference type="ARBA" id="ARBA00022643"/>
    </source>
</evidence>
<keyword evidence="4" id="KW-0507">mRNA processing</keyword>
<evidence type="ECO:0000256" key="5">
    <source>
        <dbReference type="ARBA" id="ARBA00022694"/>
    </source>
</evidence>
<keyword evidence="2" id="KW-0285">Flavoprotein</keyword>
<comment type="cofactor">
    <cofactor evidence="1">
        <name>FMN</name>
        <dbReference type="ChEBI" id="CHEBI:58210"/>
    </cofactor>
</comment>
<evidence type="ECO:0000256" key="7">
    <source>
        <dbReference type="ARBA" id="ARBA00048342"/>
    </source>
</evidence>
<dbReference type="GO" id="GO:0050660">
    <property type="term" value="F:flavin adenine dinucleotide binding"/>
    <property type="evidence" value="ECO:0007669"/>
    <property type="project" value="InterPro"/>
</dbReference>
<evidence type="ECO:0000256" key="6">
    <source>
        <dbReference type="ARBA" id="ARBA00023002"/>
    </source>
</evidence>
<dbReference type="Proteomes" id="UP000013776">
    <property type="component" value="Unassembled WGS sequence"/>
</dbReference>
<dbReference type="STRING" id="1097556.R4X7L8"/>
<dbReference type="SUPFAM" id="SSF51395">
    <property type="entry name" value="FMN-linked oxidoreductases"/>
    <property type="match status" value="1"/>
</dbReference>
<keyword evidence="5" id="KW-0819">tRNA processing</keyword>
<evidence type="ECO:0000313" key="11">
    <source>
        <dbReference type="Proteomes" id="UP000013776"/>
    </source>
</evidence>
<organism evidence="10 11">
    <name type="scientific">Taphrina deformans (strain PYCC 5710 / ATCC 11124 / CBS 356.35 / IMI 108563 / JCM 9778 / NBRC 8474)</name>
    <name type="common">Peach leaf curl fungus</name>
    <name type="synonym">Lalaria deformans</name>
    <dbReference type="NCBI Taxonomy" id="1097556"/>
    <lineage>
        <taxon>Eukaryota</taxon>
        <taxon>Fungi</taxon>
        <taxon>Dikarya</taxon>
        <taxon>Ascomycota</taxon>
        <taxon>Taphrinomycotina</taxon>
        <taxon>Taphrinomycetes</taxon>
        <taxon>Taphrinales</taxon>
        <taxon>Taphrinaceae</taxon>
        <taxon>Taphrina</taxon>
    </lineage>
</organism>
<dbReference type="InterPro" id="IPR013785">
    <property type="entry name" value="Aldolase_TIM"/>
</dbReference>
<comment type="caution">
    <text evidence="10">The sequence shown here is derived from an EMBL/GenBank/DDBJ whole genome shotgun (WGS) entry which is preliminary data.</text>
</comment>
<dbReference type="PANTHER" id="PTHR11082:SF31">
    <property type="entry name" value="TRNA-DIHYDROURIDINE(20A_20B) SYNTHASE [NAD(P)+]-LIKE"/>
    <property type="match status" value="1"/>
</dbReference>
<keyword evidence="6" id="KW-0560">Oxidoreductase</keyword>
<dbReference type="OrthoDB" id="9977870at2759"/>